<sequence>MQQQLISNIFLYSLPSLSQQGQFDRATLYESDITQLLRKYPMRSTEVLSPLKAPVLLASDIEEVASILKDIQGRIEREGKQFSG</sequence>
<dbReference type="Proteomes" id="UP001333818">
    <property type="component" value="Unassembled WGS sequence"/>
</dbReference>
<name>A0AAW9Q5T2_9CYAN</name>
<dbReference type="RefSeq" id="WP_330486304.1">
    <property type="nucleotide sequence ID" value="NZ_JAZBJZ010000182.1"/>
</dbReference>
<dbReference type="EMBL" id="JAZBJZ010000182">
    <property type="protein sequence ID" value="MEE3719868.1"/>
    <property type="molecule type" value="Genomic_DNA"/>
</dbReference>
<proteinExistence type="predicted"/>
<comment type="caution">
    <text evidence="1">The sequence shown here is derived from an EMBL/GenBank/DDBJ whole genome shotgun (WGS) entry which is preliminary data.</text>
</comment>
<evidence type="ECO:0000313" key="2">
    <source>
        <dbReference type="Proteomes" id="UP001333818"/>
    </source>
</evidence>
<reference evidence="1" key="1">
    <citation type="submission" date="2024-01" db="EMBL/GenBank/DDBJ databases">
        <title>Bank of Algae and Cyanobacteria of the Azores (BACA) strain genomes.</title>
        <authorList>
            <person name="Luz R."/>
            <person name="Cordeiro R."/>
            <person name="Fonseca A."/>
            <person name="Goncalves V."/>
        </authorList>
    </citation>
    <scope>NUCLEOTIDE SEQUENCE</scope>
    <source>
        <strain evidence="1">BACA0141</strain>
    </source>
</reference>
<evidence type="ECO:0000313" key="1">
    <source>
        <dbReference type="EMBL" id="MEE3719868.1"/>
    </source>
</evidence>
<dbReference type="AlphaFoldDB" id="A0AAW9Q5T2"/>
<keyword evidence="2" id="KW-1185">Reference proteome</keyword>
<accession>A0AAW9Q5T2</accession>
<organism evidence="1 2">
    <name type="scientific">Tumidithrix elongata BACA0141</name>
    <dbReference type="NCBI Taxonomy" id="2716417"/>
    <lineage>
        <taxon>Bacteria</taxon>
        <taxon>Bacillati</taxon>
        <taxon>Cyanobacteriota</taxon>
        <taxon>Cyanophyceae</taxon>
        <taxon>Pseudanabaenales</taxon>
        <taxon>Pseudanabaenaceae</taxon>
        <taxon>Tumidithrix</taxon>
        <taxon>Tumidithrix elongata</taxon>
    </lineage>
</organism>
<protein>
    <submittedName>
        <fullName evidence="1">Uncharacterized protein</fullName>
    </submittedName>
</protein>
<gene>
    <name evidence="1" type="ORF">V2H45_24305</name>
</gene>